<keyword evidence="1" id="KW-0472">Membrane</keyword>
<feature type="non-terminal residue" evidence="3">
    <location>
        <position position="1"/>
    </location>
</feature>
<protein>
    <recommendedName>
        <fullName evidence="2">G domain-containing protein</fullName>
    </recommendedName>
</protein>
<proteinExistence type="predicted"/>
<dbReference type="PANTHER" id="PTHR32046:SF11">
    <property type="entry name" value="IMMUNE-ASSOCIATED NUCLEOTIDE-BINDING PROTEIN 10-LIKE"/>
    <property type="match status" value="1"/>
</dbReference>
<dbReference type="AlphaFoldDB" id="A0AAV2PSY3"/>
<dbReference type="SUPFAM" id="SSF52540">
    <property type="entry name" value="P-loop containing nucleoside triphosphate hydrolases"/>
    <property type="match status" value="1"/>
</dbReference>
<sequence length="468" mass="53961">DSSSALVWQITTGLLLAILLIIVIDLKRRRMKKVKIKEFGMEEGEPLLLVQDQGCIKELIRSTHTDPHRETNQQMASHQKEVFKMKLKIHKENFSKKMLGKLDKTKPTKAILVVGQTGSGKSSFINAMANYIYGVTFDDSYRFKLIDDMNKSNDSGSNNTDAITAYCIPFMYGIKHECNYIFMDTPGFGDSRGIDEDKKWNYKFHEFLNKNPDISEVDGICFVIKITDTRLTVTQRYIIDSLFSMFGKDIKNNIYAVVSHSDGSKTHAPNLLQESGMDYNMAINFNSHGLYNDADVEFDLYSPEYINKRFVKSWDLTMKDMNYFFKHLMKTTAVSLSLTNIVLEENKDINTLKDELLELMAMETDATDQERQDIQSKIEQNQELLMMKIVEAQKLSGRLKNIPAKENPLVLNEYIDNLIQDEKDSNKISELEKIKKRNTSFQELLNQNKSNKNNLLKYILGEKTEKTE</sequence>
<dbReference type="InterPro" id="IPR027417">
    <property type="entry name" value="P-loop_NTPase"/>
</dbReference>
<dbReference type="Gene3D" id="3.40.50.300">
    <property type="entry name" value="P-loop containing nucleotide triphosphate hydrolases"/>
    <property type="match status" value="1"/>
</dbReference>
<evidence type="ECO:0000313" key="4">
    <source>
        <dbReference type="Proteomes" id="UP001497623"/>
    </source>
</evidence>
<dbReference type="CDD" id="cd00882">
    <property type="entry name" value="Ras_like_GTPase"/>
    <property type="match status" value="1"/>
</dbReference>
<dbReference type="GO" id="GO:0005525">
    <property type="term" value="F:GTP binding"/>
    <property type="evidence" value="ECO:0007669"/>
    <property type="project" value="InterPro"/>
</dbReference>
<evidence type="ECO:0000259" key="2">
    <source>
        <dbReference type="Pfam" id="PF01926"/>
    </source>
</evidence>
<organism evidence="3 4">
    <name type="scientific">Meganyctiphanes norvegica</name>
    <name type="common">Northern krill</name>
    <name type="synonym">Thysanopoda norvegica</name>
    <dbReference type="NCBI Taxonomy" id="48144"/>
    <lineage>
        <taxon>Eukaryota</taxon>
        <taxon>Metazoa</taxon>
        <taxon>Ecdysozoa</taxon>
        <taxon>Arthropoda</taxon>
        <taxon>Crustacea</taxon>
        <taxon>Multicrustacea</taxon>
        <taxon>Malacostraca</taxon>
        <taxon>Eumalacostraca</taxon>
        <taxon>Eucarida</taxon>
        <taxon>Euphausiacea</taxon>
        <taxon>Euphausiidae</taxon>
        <taxon>Meganyctiphanes</taxon>
    </lineage>
</organism>
<name>A0AAV2PSY3_MEGNR</name>
<feature type="transmembrane region" description="Helical" evidence="1">
    <location>
        <begin position="6"/>
        <end position="26"/>
    </location>
</feature>
<accession>A0AAV2PSY3</accession>
<dbReference type="Proteomes" id="UP001497623">
    <property type="component" value="Unassembled WGS sequence"/>
</dbReference>
<dbReference type="PANTHER" id="PTHR32046">
    <property type="entry name" value="G DOMAIN-CONTAINING PROTEIN"/>
    <property type="match status" value="1"/>
</dbReference>
<dbReference type="Pfam" id="PF01926">
    <property type="entry name" value="MMR_HSR1"/>
    <property type="match status" value="1"/>
</dbReference>
<comment type="caution">
    <text evidence="3">The sequence shown here is derived from an EMBL/GenBank/DDBJ whole genome shotgun (WGS) entry which is preliminary data.</text>
</comment>
<reference evidence="3 4" key="1">
    <citation type="submission" date="2024-05" db="EMBL/GenBank/DDBJ databases">
        <authorList>
            <person name="Wallberg A."/>
        </authorList>
    </citation>
    <scope>NUCLEOTIDE SEQUENCE [LARGE SCALE GENOMIC DNA]</scope>
</reference>
<dbReference type="InterPro" id="IPR006073">
    <property type="entry name" value="GTP-bd"/>
</dbReference>
<gene>
    <name evidence="3" type="ORF">MNOR_LOCUS3468</name>
</gene>
<keyword evidence="1" id="KW-1133">Transmembrane helix</keyword>
<keyword evidence="4" id="KW-1185">Reference proteome</keyword>
<dbReference type="EMBL" id="CAXKWB010001180">
    <property type="protein sequence ID" value="CAL4063571.1"/>
    <property type="molecule type" value="Genomic_DNA"/>
</dbReference>
<feature type="domain" description="G" evidence="2">
    <location>
        <begin position="111"/>
        <end position="234"/>
    </location>
</feature>
<dbReference type="PROSITE" id="PS00675">
    <property type="entry name" value="SIGMA54_INTERACT_1"/>
    <property type="match status" value="1"/>
</dbReference>
<keyword evidence="1" id="KW-0812">Transmembrane</keyword>
<dbReference type="InterPro" id="IPR025662">
    <property type="entry name" value="Sigma_54_int_dom_ATP-bd_1"/>
</dbReference>
<evidence type="ECO:0000313" key="3">
    <source>
        <dbReference type="EMBL" id="CAL4063571.1"/>
    </source>
</evidence>
<evidence type="ECO:0000256" key="1">
    <source>
        <dbReference type="SAM" id="Phobius"/>
    </source>
</evidence>